<gene>
    <name evidence="2" type="ORF">AAG570_006822</name>
</gene>
<sequence>MWTKPLIVVFCFHLCSGQLSESSQVPRPTLQATRSGYFRAYVPDACGIEKFKFEWKNNDTEKWTIAEVDRPIDGYWISQHGPLPVQPIRYRSSVVFNGKNINLQEIHSNSSDLVDEFSPLPPNVDACQRTPVAACWELTGDIWQELTELKKLNYAMVAKMRDIEAIIASATKPNKKMRSGQ</sequence>
<dbReference type="Proteomes" id="UP001558652">
    <property type="component" value="Unassembled WGS sequence"/>
</dbReference>
<dbReference type="AlphaFoldDB" id="A0ABD0YV61"/>
<reference evidence="2 3" key="1">
    <citation type="submission" date="2024-07" db="EMBL/GenBank/DDBJ databases">
        <title>Chromosome-level genome assembly of the water stick insect Ranatra chinensis (Heteroptera: Nepidae).</title>
        <authorList>
            <person name="Liu X."/>
        </authorList>
    </citation>
    <scope>NUCLEOTIDE SEQUENCE [LARGE SCALE GENOMIC DNA]</scope>
    <source>
        <strain evidence="2">Cailab_2021Rc</strain>
        <tissue evidence="2">Muscle</tissue>
    </source>
</reference>
<organism evidence="2 3">
    <name type="scientific">Ranatra chinensis</name>
    <dbReference type="NCBI Taxonomy" id="642074"/>
    <lineage>
        <taxon>Eukaryota</taxon>
        <taxon>Metazoa</taxon>
        <taxon>Ecdysozoa</taxon>
        <taxon>Arthropoda</taxon>
        <taxon>Hexapoda</taxon>
        <taxon>Insecta</taxon>
        <taxon>Pterygota</taxon>
        <taxon>Neoptera</taxon>
        <taxon>Paraneoptera</taxon>
        <taxon>Hemiptera</taxon>
        <taxon>Heteroptera</taxon>
        <taxon>Panheteroptera</taxon>
        <taxon>Nepomorpha</taxon>
        <taxon>Nepidae</taxon>
        <taxon>Ranatrinae</taxon>
        <taxon>Ranatra</taxon>
    </lineage>
</organism>
<feature type="chain" id="PRO_5044784950" evidence="1">
    <location>
        <begin position="18"/>
        <end position="181"/>
    </location>
</feature>
<keyword evidence="3" id="KW-1185">Reference proteome</keyword>
<feature type="signal peptide" evidence="1">
    <location>
        <begin position="1"/>
        <end position="17"/>
    </location>
</feature>
<evidence type="ECO:0000313" key="2">
    <source>
        <dbReference type="EMBL" id="KAL1139845.1"/>
    </source>
</evidence>
<protein>
    <submittedName>
        <fullName evidence="2">Uncharacterized protein</fullName>
    </submittedName>
</protein>
<accession>A0ABD0YV61</accession>
<dbReference type="EMBL" id="JBFDAA010000002">
    <property type="protein sequence ID" value="KAL1139845.1"/>
    <property type="molecule type" value="Genomic_DNA"/>
</dbReference>
<evidence type="ECO:0000256" key="1">
    <source>
        <dbReference type="SAM" id="SignalP"/>
    </source>
</evidence>
<name>A0ABD0YV61_9HEMI</name>
<proteinExistence type="predicted"/>
<comment type="caution">
    <text evidence="2">The sequence shown here is derived from an EMBL/GenBank/DDBJ whole genome shotgun (WGS) entry which is preliminary data.</text>
</comment>
<evidence type="ECO:0000313" key="3">
    <source>
        <dbReference type="Proteomes" id="UP001558652"/>
    </source>
</evidence>
<keyword evidence="1" id="KW-0732">Signal</keyword>